<dbReference type="PANTHER" id="PTHR34504:SF2">
    <property type="entry name" value="UPF0150 PROTEIN SSL0259"/>
    <property type="match status" value="1"/>
</dbReference>
<comment type="caution">
    <text evidence="2">The sequence shown here is derived from an EMBL/GenBank/DDBJ whole genome shotgun (WGS) entry which is preliminary data.</text>
</comment>
<dbReference type="Gene3D" id="3.30.160.250">
    <property type="match status" value="1"/>
</dbReference>
<dbReference type="PANTHER" id="PTHR34504">
    <property type="entry name" value="ANTITOXIN HICB"/>
    <property type="match status" value="1"/>
</dbReference>
<dbReference type="EMBL" id="BARV01021357">
    <property type="protein sequence ID" value="GAI22704.1"/>
    <property type="molecule type" value="Genomic_DNA"/>
</dbReference>
<accession>X1NVL7</accession>
<reference evidence="2" key="1">
    <citation type="journal article" date="2014" name="Front. Microbiol.">
        <title>High frequency of phylogenetically diverse reductive dehalogenase-homologous genes in deep subseafloor sedimentary metagenomes.</title>
        <authorList>
            <person name="Kawai M."/>
            <person name="Futagami T."/>
            <person name="Toyoda A."/>
            <person name="Takaki Y."/>
            <person name="Nishi S."/>
            <person name="Hori S."/>
            <person name="Arai W."/>
            <person name="Tsubouchi T."/>
            <person name="Morono Y."/>
            <person name="Uchiyama I."/>
            <person name="Ito T."/>
            <person name="Fujiyama A."/>
            <person name="Inagaki F."/>
            <person name="Takami H."/>
        </authorList>
    </citation>
    <scope>NUCLEOTIDE SEQUENCE</scope>
    <source>
        <strain evidence="2">Expedition CK06-06</strain>
    </source>
</reference>
<dbReference type="AlphaFoldDB" id="X1NVL7"/>
<evidence type="ECO:0000259" key="1">
    <source>
        <dbReference type="Pfam" id="PF15919"/>
    </source>
</evidence>
<organism evidence="2">
    <name type="scientific">marine sediment metagenome</name>
    <dbReference type="NCBI Taxonomy" id="412755"/>
    <lineage>
        <taxon>unclassified sequences</taxon>
        <taxon>metagenomes</taxon>
        <taxon>ecological metagenomes</taxon>
    </lineage>
</organism>
<gene>
    <name evidence="2" type="ORF">S06H3_35405</name>
</gene>
<sequence length="54" mass="5902">MKFIVVLDPAEEGGFNVSIPALDGCFTQGESEEEALKNAKEAILCYLEGMEKVH</sequence>
<evidence type="ECO:0000313" key="2">
    <source>
        <dbReference type="EMBL" id="GAI22704.1"/>
    </source>
</evidence>
<dbReference type="SUPFAM" id="SSF143100">
    <property type="entry name" value="TTHA1013/TTHA0281-like"/>
    <property type="match status" value="1"/>
</dbReference>
<dbReference type="InterPro" id="IPR051404">
    <property type="entry name" value="TA_system_antitoxin"/>
</dbReference>
<protein>
    <recommendedName>
        <fullName evidence="1">HicB-like antitoxin of toxin-antitoxin system domain-containing protein</fullName>
    </recommendedName>
</protein>
<name>X1NVL7_9ZZZZ</name>
<feature type="non-terminal residue" evidence="2">
    <location>
        <position position="54"/>
    </location>
</feature>
<feature type="domain" description="HicB-like antitoxin of toxin-antitoxin system" evidence="1">
    <location>
        <begin position="3"/>
        <end position="50"/>
    </location>
</feature>
<proteinExistence type="predicted"/>
<dbReference type="InterPro" id="IPR035069">
    <property type="entry name" value="TTHA1013/TTHA0281-like"/>
</dbReference>
<dbReference type="Pfam" id="PF15919">
    <property type="entry name" value="HicB_lk_antitox"/>
    <property type="match status" value="1"/>
</dbReference>
<dbReference type="InterPro" id="IPR031807">
    <property type="entry name" value="HicB-like"/>
</dbReference>